<keyword evidence="1" id="KW-0479">Metal-binding</keyword>
<dbReference type="InterPro" id="IPR013083">
    <property type="entry name" value="Znf_RING/FYVE/PHD"/>
</dbReference>
<dbReference type="InterPro" id="IPR001841">
    <property type="entry name" value="Znf_RING"/>
</dbReference>
<dbReference type="Proteomes" id="UP001633002">
    <property type="component" value="Unassembled WGS sequence"/>
</dbReference>
<name>A0ABD3HQK8_9MARC</name>
<keyword evidence="1" id="KW-0862">Zinc</keyword>
<organism evidence="3 4">
    <name type="scientific">Riccia sorocarpa</name>
    <dbReference type="NCBI Taxonomy" id="122646"/>
    <lineage>
        <taxon>Eukaryota</taxon>
        <taxon>Viridiplantae</taxon>
        <taxon>Streptophyta</taxon>
        <taxon>Embryophyta</taxon>
        <taxon>Marchantiophyta</taxon>
        <taxon>Marchantiopsida</taxon>
        <taxon>Marchantiidae</taxon>
        <taxon>Marchantiales</taxon>
        <taxon>Ricciaceae</taxon>
        <taxon>Riccia</taxon>
    </lineage>
</organism>
<reference evidence="3 4" key="1">
    <citation type="submission" date="2024-09" db="EMBL/GenBank/DDBJ databases">
        <title>Chromosome-scale assembly of Riccia sorocarpa.</title>
        <authorList>
            <person name="Paukszto L."/>
        </authorList>
    </citation>
    <scope>NUCLEOTIDE SEQUENCE [LARGE SCALE GENOMIC DNA]</scope>
    <source>
        <strain evidence="3">LP-2024</strain>
        <tissue evidence="3">Aerial parts of the thallus</tissue>
    </source>
</reference>
<evidence type="ECO:0000256" key="1">
    <source>
        <dbReference type="PROSITE-ProRule" id="PRU00175"/>
    </source>
</evidence>
<evidence type="ECO:0000313" key="4">
    <source>
        <dbReference type="Proteomes" id="UP001633002"/>
    </source>
</evidence>
<dbReference type="AlphaFoldDB" id="A0ABD3HQK8"/>
<proteinExistence type="predicted"/>
<dbReference type="Gene3D" id="3.30.40.10">
    <property type="entry name" value="Zinc/RING finger domain, C3HC4 (zinc finger)"/>
    <property type="match status" value="1"/>
</dbReference>
<dbReference type="GO" id="GO:0008270">
    <property type="term" value="F:zinc ion binding"/>
    <property type="evidence" value="ECO:0007669"/>
    <property type="project" value="UniProtKB-KW"/>
</dbReference>
<evidence type="ECO:0000313" key="3">
    <source>
        <dbReference type="EMBL" id="KAL3692842.1"/>
    </source>
</evidence>
<dbReference type="EMBL" id="JBJQOH010000003">
    <property type="protein sequence ID" value="KAL3692842.1"/>
    <property type="molecule type" value="Genomic_DNA"/>
</dbReference>
<protein>
    <recommendedName>
        <fullName evidence="2">RING-type domain-containing protein</fullName>
    </recommendedName>
</protein>
<evidence type="ECO:0000259" key="2">
    <source>
        <dbReference type="PROSITE" id="PS50089"/>
    </source>
</evidence>
<keyword evidence="4" id="KW-1185">Reference proteome</keyword>
<keyword evidence="1" id="KW-0863">Zinc-finger</keyword>
<feature type="domain" description="RING-type" evidence="2">
    <location>
        <begin position="75"/>
        <end position="117"/>
    </location>
</feature>
<accession>A0ABD3HQK8</accession>
<dbReference type="SUPFAM" id="SSF57850">
    <property type="entry name" value="RING/U-box"/>
    <property type="match status" value="1"/>
</dbReference>
<dbReference type="PROSITE" id="PS50089">
    <property type="entry name" value="ZF_RING_2"/>
    <property type="match status" value="1"/>
</dbReference>
<comment type="caution">
    <text evidence="3">The sequence shown here is derived from an EMBL/GenBank/DDBJ whole genome shotgun (WGS) entry which is preliminary data.</text>
</comment>
<gene>
    <name evidence="3" type="ORF">R1sor_006493</name>
</gene>
<sequence>MFLSYARFLSPTEDDADASDFSRYSVILTRRNVVLYSPFERRAHLEGCFRGWNCTPVAQGGTEKVPKQFRGGERCSICMDMIGPSGAYLIATYPHIFHIECLVMTLRGGEDKCPNCRNPFHRDMIRKFYMERVQKFVHPTSYFEDPTAQRRTNLILPFLYRCFERYLIAFETSVPLEQHWEMLPSFIAEVDADFSTRTWPLECWNSRVIERNLAVVYGGRGTTVPPNARFQILG</sequence>